<protein>
    <submittedName>
        <fullName evidence="2">Uncharacterized protein</fullName>
    </submittedName>
</protein>
<accession>C8VW71</accession>
<dbReference type="KEGG" id="dae:Dtox_1561"/>
<dbReference type="RefSeq" id="WP_015757135.1">
    <property type="nucleotide sequence ID" value="NC_013216.1"/>
</dbReference>
<organism evidence="2 3">
    <name type="scientific">Desulfofarcimen acetoxidans (strain ATCC 49208 / DSM 771 / KCTC 5769 / VKM B-1644 / 5575)</name>
    <name type="common">Desulfotomaculum acetoxidans</name>
    <dbReference type="NCBI Taxonomy" id="485916"/>
    <lineage>
        <taxon>Bacteria</taxon>
        <taxon>Bacillati</taxon>
        <taxon>Bacillota</taxon>
        <taxon>Clostridia</taxon>
        <taxon>Eubacteriales</taxon>
        <taxon>Peptococcaceae</taxon>
        <taxon>Desulfofarcimen</taxon>
    </lineage>
</organism>
<name>C8VW71_DESAS</name>
<feature type="region of interest" description="Disordered" evidence="1">
    <location>
        <begin position="1"/>
        <end position="48"/>
    </location>
</feature>
<reference evidence="2 3" key="1">
    <citation type="journal article" date="2009" name="Stand. Genomic Sci.">
        <title>Complete genome sequence of Desulfotomaculum acetoxidans type strain (5575).</title>
        <authorList>
            <person name="Spring S."/>
            <person name="Lapidus A."/>
            <person name="Schroder M."/>
            <person name="Gleim D."/>
            <person name="Sims D."/>
            <person name="Meincke L."/>
            <person name="Glavina Del Rio T."/>
            <person name="Tice H."/>
            <person name="Copeland A."/>
            <person name="Cheng J.F."/>
            <person name="Lucas S."/>
            <person name="Chen F."/>
            <person name="Nolan M."/>
            <person name="Bruce D."/>
            <person name="Goodwin L."/>
            <person name="Pitluck S."/>
            <person name="Ivanova N."/>
            <person name="Mavromatis K."/>
            <person name="Mikhailova N."/>
            <person name="Pati A."/>
            <person name="Chen A."/>
            <person name="Palaniappan K."/>
            <person name="Land M."/>
            <person name="Hauser L."/>
            <person name="Chang Y.J."/>
            <person name="Jeffries C.D."/>
            <person name="Chain P."/>
            <person name="Saunders E."/>
            <person name="Brettin T."/>
            <person name="Detter J.C."/>
            <person name="Goker M."/>
            <person name="Bristow J."/>
            <person name="Eisen J.A."/>
            <person name="Markowitz V."/>
            <person name="Hugenholtz P."/>
            <person name="Kyrpides N.C."/>
            <person name="Klenk H.P."/>
            <person name="Han C."/>
        </authorList>
    </citation>
    <scope>NUCLEOTIDE SEQUENCE [LARGE SCALE GENOMIC DNA]</scope>
    <source>
        <strain evidence="3">ATCC 49208 / DSM 771 / VKM B-1644</strain>
    </source>
</reference>
<dbReference type="HOGENOM" id="CLU_3152003_0_0_9"/>
<evidence type="ECO:0000313" key="3">
    <source>
        <dbReference type="Proteomes" id="UP000002217"/>
    </source>
</evidence>
<evidence type="ECO:0000256" key="1">
    <source>
        <dbReference type="SAM" id="MobiDB-lite"/>
    </source>
</evidence>
<proteinExistence type="predicted"/>
<sequence>MTKDEKQQPLTQVLKTEELKDEDEKEMKQASLMNPQSPCGKVEDQLGK</sequence>
<keyword evidence="3" id="KW-1185">Reference proteome</keyword>
<dbReference type="Proteomes" id="UP000002217">
    <property type="component" value="Chromosome"/>
</dbReference>
<gene>
    <name evidence="2" type="ordered locus">Dtox_1561</name>
</gene>
<evidence type="ECO:0000313" key="2">
    <source>
        <dbReference type="EMBL" id="ACV62423.1"/>
    </source>
</evidence>
<dbReference type="EMBL" id="CP001720">
    <property type="protein sequence ID" value="ACV62423.1"/>
    <property type="molecule type" value="Genomic_DNA"/>
</dbReference>
<dbReference type="AlphaFoldDB" id="C8VW71"/>